<dbReference type="InterPro" id="IPR029062">
    <property type="entry name" value="Class_I_gatase-like"/>
</dbReference>
<dbReference type="Gene3D" id="3.40.50.880">
    <property type="match status" value="1"/>
</dbReference>
<accession>A0A3B0BMT9</accession>
<evidence type="ECO:0000313" key="1">
    <source>
        <dbReference type="EMBL" id="RKN72957.1"/>
    </source>
</evidence>
<dbReference type="EMBL" id="RBAH01000026">
    <property type="protein sequence ID" value="RKN72957.1"/>
    <property type="molecule type" value="Genomic_DNA"/>
</dbReference>
<dbReference type="AlphaFoldDB" id="A0A3B0BMT9"/>
<comment type="caution">
    <text evidence="1">The sequence shown here is derived from an EMBL/GenBank/DDBJ whole genome shotgun (WGS) entry which is preliminary data.</text>
</comment>
<dbReference type="RefSeq" id="WP_120750533.1">
    <property type="nucleotide sequence ID" value="NZ_RBAH01000026.1"/>
</dbReference>
<organism evidence="1 2">
    <name type="scientific">Paenibacillus ginsengarvi</name>
    <dbReference type="NCBI Taxonomy" id="400777"/>
    <lineage>
        <taxon>Bacteria</taxon>
        <taxon>Bacillati</taxon>
        <taxon>Bacillota</taxon>
        <taxon>Bacilli</taxon>
        <taxon>Bacillales</taxon>
        <taxon>Paenibacillaceae</taxon>
        <taxon>Paenibacillus</taxon>
    </lineage>
</organism>
<reference evidence="1 2" key="1">
    <citation type="journal article" date="2007" name="Int. J. Syst. Evol. Microbiol.">
        <title>Paenibacillus ginsengarvi sp. nov., isolated from soil from ginseng cultivation.</title>
        <authorList>
            <person name="Yoon M.H."/>
            <person name="Ten L.N."/>
            <person name="Im W.T."/>
        </authorList>
    </citation>
    <scope>NUCLEOTIDE SEQUENCE [LARGE SCALE GENOMIC DNA]</scope>
    <source>
        <strain evidence="1 2">KCTC 13059</strain>
    </source>
</reference>
<sequence>MKKDSWFWDRMRQVHVDFHMPEFPREAIRNFDAKTFVERFVRAKVNVIGVFTKCHFGNAFYDNTVGHKHSGLKGDFFGEVLAEARKHDIKVIAYYSLGTDARAVQDNPDWYQVDEHGKVRGAEGTVWELPCLNSPYREELVLPQIKEITEKYDMDGYLLDIPYLHNHYCFCPYCNKKFAEEHGRELTPELLQTDRELVLRFGIDTAARCMEEIAATVKRIRPNVLMNCNGAWRMGEPDRINATSDYGLWESQPSATGSFYNHSIRARYARTLDVPVQIMTVRFTEGWGLMSCKTAEQLKYEFATILANGGIINIGDQVLPDGTLQDGVYDIIGEAFGFVEEREAFCTRAESVREVALIANNTNNWYHDKDDAATFGAAKMLLEGHHQFDLYYNDDFPDLDGYRVVVLPESVKLSEASVARIESFVAGGGLLLAAGEATFCRNRQNFLLSEVLGLNYLERSPYGCGYLTEHEGLWKGIARIPQLVEAPFIKTVPTTAETLCSIQWPLTVPAVSRAFRHPIPPGGNVSDCPGISVNRYGKGTALYIAAPVFGSYWHSNHFWVRRIVDNLLRSFYAGYAEVEAPTHIETNLMRKNGKTYLHVINFQSNHTGEKSTAYYNPIENITPVHDIRAVIRDSRLRRAVVQPEGAELSVEAMADGIAFTIPRVHIHTIIELSEG</sequence>
<evidence type="ECO:0008006" key="3">
    <source>
        <dbReference type="Google" id="ProtNLM"/>
    </source>
</evidence>
<dbReference type="Pfam" id="PF14871">
    <property type="entry name" value="GHL6"/>
    <property type="match status" value="1"/>
</dbReference>
<dbReference type="Gene3D" id="3.20.20.80">
    <property type="entry name" value="Glycosidases"/>
    <property type="match status" value="1"/>
</dbReference>
<dbReference type="InterPro" id="IPR028212">
    <property type="entry name" value="GHL6"/>
</dbReference>
<evidence type="ECO:0000313" key="2">
    <source>
        <dbReference type="Proteomes" id="UP000282311"/>
    </source>
</evidence>
<dbReference type="SUPFAM" id="SSF52317">
    <property type="entry name" value="Class I glutamine amidotransferase-like"/>
    <property type="match status" value="1"/>
</dbReference>
<dbReference type="SUPFAM" id="SSF51445">
    <property type="entry name" value="(Trans)glycosidases"/>
    <property type="match status" value="1"/>
</dbReference>
<proteinExistence type="predicted"/>
<dbReference type="OrthoDB" id="9780891at2"/>
<name>A0A3B0BMT9_9BACL</name>
<keyword evidence="2" id="KW-1185">Reference proteome</keyword>
<protein>
    <recommendedName>
        <fullName evidence="3">Beta-galactosidase trimerisation domain-containing protein</fullName>
    </recommendedName>
</protein>
<dbReference type="Proteomes" id="UP000282311">
    <property type="component" value="Unassembled WGS sequence"/>
</dbReference>
<gene>
    <name evidence="1" type="ORF">D7M11_27795</name>
</gene>
<dbReference type="InterPro" id="IPR017853">
    <property type="entry name" value="GH"/>
</dbReference>